<accession>A0A3D8K5Z1</accession>
<dbReference type="Pfam" id="PF00557">
    <property type="entry name" value="Peptidase_M24"/>
    <property type="match status" value="1"/>
</dbReference>
<feature type="domain" description="Peptidase M24" evidence="1">
    <location>
        <begin position="158"/>
        <end position="361"/>
    </location>
</feature>
<dbReference type="InterPro" id="IPR000587">
    <property type="entry name" value="Creatinase_N"/>
</dbReference>
<dbReference type="InterPro" id="IPR050659">
    <property type="entry name" value="Peptidase_M24B"/>
</dbReference>
<gene>
    <name evidence="3" type="ORF">DWV00_01350</name>
</gene>
<keyword evidence="3" id="KW-0031">Aminopeptidase</keyword>
<dbReference type="Proteomes" id="UP000256838">
    <property type="component" value="Unassembled WGS sequence"/>
</dbReference>
<keyword evidence="3" id="KW-0645">Protease</keyword>
<dbReference type="InterPro" id="IPR029149">
    <property type="entry name" value="Creatin/AminoP/Spt16_N"/>
</dbReference>
<dbReference type="Gene3D" id="3.40.350.10">
    <property type="entry name" value="Creatinase/prolidase N-terminal domain"/>
    <property type="match status" value="1"/>
</dbReference>
<dbReference type="SUPFAM" id="SSF53092">
    <property type="entry name" value="Creatinase/prolidase N-terminal domain"/>
    <property type="match status" value="1"/>
</dbReference>
<evidence type="ECO:0000259" key="1">
    <source>
        <dbReference type="Pfam" id="PF00557"/>
    </source>
</evidence>
<dbReference type="RefSeq" id="WP_115531730.1">
    <property type="nucleotide sequence ID" value="NZ_QRGA01000001.1"/>
</dbReference>
<reference evidence="3 4" key="1">
    <citation type="submission" date="2018-08" db="EMBL/GenBank/DDBJ databases">
        <title>Paraburkholderia sp. DHOM06 isolated from forest soil.</title>
        <authorList>
            <person name="Gao Z.-H."/>
            <person name="Qiu L.-H."/>
        </authorList>
    </citation>
    <scope>NUCLEOTIDE SEQUENCE [LARGE SCALE GENOMIC DNA]</scope>
    <source>
        <strain evidence="3 4">DHOM06</strain>
    </source>
</reference>
<sequence length="377" mass="42222">MSKDLSFTIDEYRARLLAVQKELVERKIDFAIVDEPELMAWLSGYATTENLWRACVVPASGTPFLLIRKLDIAPAKERSWFEEYVGFADWEDPLALLVRTLRESGVAMSRVGVDFQSQSFTVARMNDLRRLLPSTDILDLDRSLWDLRRCKSSDEIDLMRRASTLVDQLLEHTVAAIGEGTLPRLVAAETAAQAYRLGFDDGFIGPITVATSWDSLHGFLPEQPLAKGDIVHIELLPRLRGYSARIMRCAVIGQANESQKRTTAQLAELQDRQIEAMKPGVRACDIDRIVRDGALSLGLRESYENITGYTLGLTPIVTQRTSDLYRCFTPNAHWALEAGMVFHVYTSAAGIALSETVVVTEKGGERLTRSPRILFEK</sequence>
<organism evidence="3 4">
    <name type="scientific">Trinickia dinghuensis</name>
    <dbReference type="NCBI Taxonomy" id="2291023"/>
    <lineage>
        <taxon>Bacteria</taxon>
        <taxon>Pseudomonadati</taxon>
        <taxon>Pseudomonadota</taxon>
        <taxon>Betaproteobacteria</taxon>
        <taxon>Burkholderiales</taxon>
        <taxon>Burkholderiaceae</taxon>
        <taxon>Trinickia</taxon>
    </lineage>
</organism>
<protein>
    <submittedName>
        <fullName evidence="3">Aminopeptidase P family protein</fullName>
    </submittedName>
</protein>
<dbReference type="Gene3D" id="3.90.230.10">
    <property type="entry name" value="Creatinase/methionine aminopeptidase superfamily"/>
    <property type="match status" value="1"/>
</dbReference>
<dbReference type="EMBL" id="QRGA01000001">
    <property type="protein sequence ID" value="RDV00463.1"/>
    <property type="molecule type" value="Genomic_DNA"/>
</dbReference>
<comment type="caution">
    <text evidence="3">The sequence shown here is derived from an EMBL/GenBank/DDBJ whole genome shotgun (WGS) entry which is preliminary data.</text>
</comment>
<dbReference type="SUPFAM" id="SSF55920">
    <property type="entry name" value="Creatinase/aminopeptidase"/>
    <property type="match status" value="1"/>
</dbReference>
<proteinExistence type="predicted"/>
<dbReference type="AlphaFoldDB" id="A0A3D8K5Z1"/>
<feature type="domain" description="Creatinase N-terminal" evidence="2">
    <location>
        <begin position="15"/>
        <end position="149"/>
    </location>
</feature>
<evidence type="ECO:0000259" key="2">
    <source>
        <dbReference type="Pfam" id="PF01321"/>
    </source>
</evidence>
<keyword evidence="4" id="KW-1185">Reference proteome</keyword>
<dbReference type="InterPro" id="IPR036005">
    <property type="entry name" value="Creatinase/aminopeptidase-like"/>
</dbReference>
<dbReference type="InterPro" id="IPR000994">
    <property type="entry name" value="Pept_M24"/>
</dbReference>
<dbReference type="Pfam" id="PF01321">
    <property type="entry name" value="Creatinase_N"/>
    <property type="match status" value="1"/>
</dbReference>
<dbReference type="CDD" id="cd01066">
    <property type="entry name" value="APP_MetAP"/>
    <property type="match status" value="1"/>
</dbReference>
<evidence type="ECO:0000313" key="3">
    <source>
        <dbReference type="EMBL" id="RDV00463.1"/>
    </source>
</evidence>
<dbReference type="GO" id="GO:0004177">
    <property type="term" value="F:aminopeptidase activity"/>
    <property type="evidence" value="ECO:0007669"/>
    <property type="project" value="UniProtKB-KW"/>
</dbReference>
<dbReference type="PANTHER" id="PTHR46112:SF3">
    <property type="entry name" value="AMINOPEPTIDASE YPDF"/>
    <property type="match status" value="1"/>
</dbReference>
<name>A0A3D8K5Z1_9BURK</name>
<dbReference type="OrthoDB" id="9761809at2"/>
<evidence type="ECO:0000313" key="4">
    <source>
        <dbReference type="Proteomes" id="UP000256838"/>
    </source>
</evidence>
<keyword evidence="3" id="KW-0378">Hydrolase</keyword>
<dbReference type="PANTHER" id="PTHR46112">
    <property type="entry name" value="AMINOPEPTIDASE"/>
    <property type="match status" value="1"/>
</dbReference>